<feature type="domain" description="Ig-like" evidence="11">
    <location>
        <begin position="227"/>
        <end position="309"/>
    </location>
</feature>
<sequence>ISFFPSLFLPIPLSLFLPLSLSFRKHNDYQWQDGQPKVREIKSHSGKTVEMKCKAEGRPTPLVSWILANLTQVRGHYSGPRVSVTPEGTLLINQVSVYDRGHYKCIASNPAGADTATVRLQVVAAPPGILEAKRQQVQAGVGQSLWLPCTAQGSPQPTVHWVLYDGTAVRPLKPSVDPRVSVFANGTLHLTDTAATDSGKYECIVTSSTGSERRVVTLTVEKRDMAPEIVEASHRRTEVMTRMGKTTVLNCSADGHPTPEIIWLLPNGTRFTGSPDRGSRQHLGNDGTFVIYNPSKEDAGKYRCAAKNSVGYIEKLIVLEVGQNIVSLSCCCLSSPLVV</sequence>
<protein>
    <submittedName>
        <fullName evidence="12">Immunoglobulin superfamily member 10</fullName>
    </submittedName>
</protein>
<feature type="chain" id="PRO_5021253342" evidence="10">
    <location>
        <begin position="23"/>
        <end position="339"/>
    </location>
</feature>
<evidence type="ECO:0000259" key="11">
    <source>
        <dbReference type="PROSITE" id="PS50835"/>
    </source>
</evidence>
<reference evidence="12" key="2">
    <citation type="submission" date="2025-08" db="UniProtKB">
        <authorList>
            <consortium name="Ensembl"/>
        </authorList>
    </citation>
    <scope>IDENTIFICATION</scope>
</reference>
<feature type="domain" description="Ig-like" evidence="11">
    <location>
        <begin position="36"/>
        <end position="121"/>
    </location>
</feature>
<dbReference type="Pfam" id="PF13927">
    <property type="entry name" value="Ig_3"/>
    <property type="match status" value="1"/>
</dbReference>
<organism evidence="12 13">
    <name type="scientific">Hucho hucho</name>
    <name type="common">huchen</name>
    <dbReference type="NCBI Taxonomy" id="62062"/>
    <lineage>
        <taxon>Eukaryota</taxon>
        <taxon>Metazoa</taxon>
        <taxon>Chordata</taxon>
        <taxon>Craniata</taxon>
        <taxon>Vertebrata</taxon>
        <taxon>Euteleostomi</taxon>
        <taxon>Actinopterygii</taxon>
        <taxon>Neopterygii</taxon>
        <taxon>Teleostei</taxon>
        <taxon>Protacanthopterygii</taxon>
        <taxon>Salmoniformes</taxon>
        <taxon>Salmonidae</taxon>
        <taxon>Salmoninae</taxon>
        <taxon>Hucho</taxon>
    </lineage>
</organism>
<dbReference type="SMART" id="SM00409">
    <property type="entry name" value="IG"/>
    <property type="match status" value="3"/>
</dbReference>
<keyword evidence="2" id="KW-0433">Leucine-rich repeat</keyword>
<keyword evidence="7" id="KW-0472">Membrane</keyword>
<evidence type="ECO:0000256" key="3">
    <source>
        <dbReference type="ARBA" id="ARBA00022692"/>
    </source>
</evidence>
<dbReference type="FunFam" id="2.60.40.10:FF:000076">
    <property type="entry name" value="Leucine-rich repeat and Ig domain-containing 4"/>
    <property type="match status" value="1"/>
</dbReference>
<keyword evidence="6" id="KW-1133">Transmembrane helix</keyword>
<dbReference type="InterPro" id="IPR050467">
    <property type="entry name" value="LRFN"/>
</dbReference>
<dbReference type="AlphaFoldDB" id="A0A4W5QA65"/>
<keyword evidence="3" id="KW-0812">Transmembrane</keyword>
<dbReference type="SMART" id="SM00408">
    <property type="entry name" value="IGc2"/>
    <property type="match status" value="3"/>
</dbReference>
<reference evidence="12" key="3">
    <citation type="submission" date="2025-09" db="UniProtKB">
        <authorList>
            <consortium name="Ensembl"/>
        </authorList>
    </citation>
    <scope>IDENTIFICATION</scope>
</reference>
<dbReference type="InterPro" id="IPR036179">
    <property type="entry name" value="Ig-like_dom_sf"/>
</dbReference>
<dbReference type="InterPro" id="IPR003598">
    <property type="entry name" value="Ig_sub2"/>
</dbReference>
<name>A0A4W5QA65_9TELE</name>
<keyword evidence="8" id="KW-1015">Disulfide bond</keyword>
<evidence type="ECO:0000256" key="8">
    <source>
        <dbReference type="ARBA" id="ARBA00023157"/>
    </source>
</evidence>
<evidence type="ECO:0000256" key="9">
    <source>
        <dbReference type="ARBA" id="ARBA00023319"/>
    </source>
</evidence>
<accession>A0A4W5QA65</accession>
<dbReference type="GO" id="GO:0005576">
    <property type="term" value="C:extracellular region"/>
    <property type="evidence" value="ECO:0007669"/>
    <property type="project" value="TreeGrafter"/>
</dbReference>
<dbReference type="InterPro" id="IPR013098">
    <property type="entry name" value="Ig_I-set"/>
</dbReference>
<evidence type="ECO:0000256" key="6">
    <source>
        <dbReference type="ARBA" id="ARBA00022989"/>
    </source>
</evidence>
<dbReference type="Pfam" id="PF07679">
    <property type="entry name" value="I-set"/>
    <property type="match status" value="2"/>
</dbReference>
<dbReference type="PROSITE" id="PS50835">
    <property type="entry name" value="IG_LIKE"/>
    <property type="match status" value="3"/>
</dbReference>
<keyword evidence="5" id="KW-0677">Repeat</keyword>
<feature type="domain" description="Ig-like" evidence="11">
    <location>
        <begin position="127"/>
        <end position="219"/>
    </location>
</feature>
<dbReference type="SUPFAM" id="SSF48726">
    <property type="entry name" value="Immunoglobulin"/>
    <property type="match status" value="3"/>
</dbReference>
<reference evidence="13" key="1">
    <citation type="submission" date="2018-06" db="EMBL/GenBank/DDBJ databases">
        <title>Genome assembly of Danube salmon.</title>
        <authorList>
            <person name="Macqueen D.J."/>
            <person name="Gundappa M.K."/>
        </authorList>
    </citation>
    <scope>NUCLEOTIDE SEQUENCE [LARGE SCALE GENOMIC DNA]</scope>
</reference>
<dbReference type="InterPro" id="IPR007110">
    <property type="entry name" value="Ig-like_dom"/>
</dbReference>
<dbReference type="PANTHER" id="PTHR45842">
    <property type="entry name" value="SYNAPTIC ADHESION-LIKE MOLECULE SALM"/>
    <property type="match status" value="1"/>
</dbReference>
<dbReference type="GeneTree" id="ENSGT00940000158290"/>
<evidence type="ECO:0000256" key="1">
    <source>
        <dbReference type="ARBA" id="ARBA00004167"/>
    </source>
</evidence>
<comment type="subcellular location">
    <subcellularLocation>
        <location evidence="1">Membrane</location>
        <topology evidence="1">Single-pass membrane protein</topology>
    </subcellularLocation>
</comment>
<keyword evidence="13" id="KW-1185">Reference proteome</keyword>
<evidence type="ECO:0000256" key="10">
    <source>
        <dbReference type="SAM" id="SignalP"/>
    </source>
</evidence>
<proteinExistence type="predicted"/>
<dbReference type="Proteomes" id="UP000314982">
    <property type="component" value="Unassembled WGS sequence"/>
</dbReference>
<evidence type="ECO:0000256" key="2">
    <source>
        <dbReference type="ARBA" id="ARBA00022614"/>
    </source>
</evidence>
<evidence type="ECO:0000313" key="12">
    <source>
        <dbReference type="Ensembl" id="ENSHHUP00000072957.1"/>
    </source>
</evidence>
<dbReference type="GO" id="GO:0016020">
    <property type="term" value="C:membrane"/>
    <property type="evidence" value="ECO:0007669"/>
    <property type="project" value="UniProtKB-SubCell"/>
</dbReference>
<dbReference type="InterPro" id="IPR003599">
    <property type="entry name" value="Ig_sub"/>
</dbReference>
<dbReference type="InterPro" id="IPR013783">
    <property type="entry name" value="Ig-like_fold"/>
</dbReference>
<dbReference type="Gene3D" id="2.60.40.10">
    <property type="entry name" value="Immunoglobulins"/>
    <property type="match status" value="3"/>
</dbReference>
<dbReference type="Ensembl" id="ENSHHUT00000075363.1">
    <property type="protein sequence ID" value="ENSHHUP00000072957.1"/>
    <property type="gene ID" value="ENSHHUG00000042802.1"/>
</dbReference>
<evidence type="ECO:0000256" key="7">
    <source>
        <dbReference type="ARBA" id="ARBA00023136"/>
    </source>
</evidence>
<evidence type="ECO:0000256" key="5">
    <source>
        <dbReference type="ARBA" id="ARBA00022737"/>
    </source>
</evidence>
<keyword evidence="9" id="KW-0393">Immunoglobulin domain</keyword>
<evidence type="ECO:0000256" key="4">
    <source>
        <dbReference type="ARBA" id="ARBA00022729"/>
    </source>
</evidence>
<feature type="signal peptide" evidence="10">
    <location>
        <begin position="1"/>
        <end position="22"/>
    </location>
</feature>
<dbReference type="PANTHER" id="PTHR45842:SF2">
    <property type="entry name" value="IMMUNOGLOBULIN SUPERFAMILY MEMBER 10"/>
    <property type="match status" value="1"/>
</dbReference>
<evidence type="ECO:0000313" key="13">
    <source>
        <dbReference type="Proteomes" id="UP000314982"/>
    </source>
</evidence>
<keyword evidence="4 10" id="KW-0732">Signal</keyword>